<proteinExistence type="predicted"/>
<feature type="compositionally biased region" description="Basic and acidic residues" evidence="1">
    <location>
        <begin position="9"/>
        <end position="19"/>
    </location>
</feature>
<feature type="region of interest" description="Disordered" evidence="1">
    <location>
        <begin position="1"/>
        <end position="42"/>
    </location>
</feature>
<name>A0AAW1KM21_POPJA</name>
<evidence type="ECO:0000256" key="1">
    <source>
        <dbReference type="SAM" id="MobiDB-lite"/>
    </source>
</evidence>
<dbReference type="EMBL" id="JASPKY010000215">
    <property type="protein sequence ID" value="KAK9719941.1"/>
    <property type="molecule type" value="Genomic_DNA"/>
</dbReference>
<comment type="caution">
    <text evidence="2">The sequence shown here is derived from an EMBL/GenBank/DDBJ whole genome shotgun (WGS) entry which is preliminary data.</text>
</comment>
<evidence type="ECO:0000313" key="3">
    <source>
        <dbReference type="Proteomes" id="UP001458880"/>
    </source>
</evidence>
<protein>
    <submittedName>
        <fullName evidence="2">Uncharacterized protein</fullName>
    </submittedName>
</protein>
<gene>
    <name evidence="2" type="ORF">QE152_g22352</name>
</gene>
<dbReference type="Proteomes" id="UP001458880">
    <property type="component" value="Unassembled WGS sequence"/>
</dbReference>
<evidence type="ECO:0000313" key="2">
    <source>
        <dbReference type="EMBL" id="KAK9719941.1"/>
    </source>
</evidence>
<dbReference type="AlphaFoldDB" id="A0AAW1KM21"/>
<organism evidence="2 3">
    <name type="scientific">Popillia japonica</name>
    <name type="common">Japanese beetle</name>
    <dbReference type="NCBI Taxonomy" id="7064"/>
    <lineage>
        <taxon>Eukaryota</taxon>
        <taxon>Metazoa</taxon>
        <taxon>Ecdysozoa</taxon>
        <taxon>Arthropoda</taxon>
        <taxon>Hexapoda</taxon>
        <taxon>Insecta</taxon>
        <taxon>Pterygota</taxon>
        <taxon>Neoptera</taxon>
        <taxon>Endopterygota</taxon>
        <taxon>Coleoptera</taxon>
        <taxon>Polyphaga</taxon>
        <taxon>Scarabaeiformia</taxon>
        <taxon>Scarabaeidae</taxon>
        <taxon>Rutelinae</taxon>
        <taxon>Popillia</taxon>
    </lineage>
</organism>
<sequence length="97" mass="11010">MSPSQTSHPSEKSWTKRESIGAMSPSQTSHPSEKSWTKRESIKIQRSMKHSVKIHVWGWLCTQCHRDIGEAVTVSRTQSLLTSIENACAYMKLKLPL</sequence>
<accession>A0AAW1KM21</accession>
<reference evidence="2 3" key="1">
    <citation type="journal article" date="2024" name="BMC Genomics">
        <title>De novo assembly and annotation of Popillia japonica's genome with initial clues to its potential as an invasive pest.</title>
        <authorList>
            <person name="Cucini C."/>
            <person name="Boschi S."/>
            <person name="Funari R."/>
            <person name="Cardaioli E."/>
            <person name="Iannotti N."/>
            <person name="Marturano G."/>
            <person name="Paoli F."/>
            <person name="Bruttini M."/>
            <person name="Carapelli A."/>
            <person name="Frati F."/>
            <person name="Nardi F."/>
        </authorList>
    </citation>
    <scope>NUCLEOTIDE SEQUENCE [LARGE SCALE GENOMIC DNA]</scope>
    <source>
        <strain evidence="2">DMR45628</strain>
    </source>
</reference>
<feature type="compositionally biased region" description="Basic and acidic residues" evidence="1">
    <location>
        <begin position="31"/>
        <end position="42"/>
    </location>
</feature>
<keyword evidence="3" id="KW-1185">Reference proteome</keyword>